<dbReference type="Pfam" id="PF14588">
    <property type="entry name" value="YjgF_endoribonc"/>
    <property type="match status" value="1"/>
</dbReference>
<accession>A0A7Y9LK53</accession>
<proteinExistence type="predicted"/>
<comment type="caution">
    <text evidence="2">The sequence shown here is derived from an EMBL/GenBank/DDBJ whole genome shotgun (WGS) entry which is preliminary data.</text>
</comment>
<organism evidence="2 3">
    <name type="scientific">Pigmentiphaga litoralis</name>
    <dbReference type="NCBI Taxonomy" id="516702"/>
    <lineage>
        <taxon>Bacteria</taxon>
        <taxon>Pseudomonadati</taxon>
        <taxon>Pseudomonadota</taxon>
        <taxon>Betaproteobacteria</taxon>
        <taxon>Burkholderiales</taxon>
        <taxon>Alcaligenaceae</taxon>
        <taxon>Pigmentiphaga</taxon>
    </lineage>
</organism>
<dbReference type="InterPro" id="IPR013813">
    <property type="entry name" value="Endoribo_LPSP/chorism_mut-like"/>
</dbReference>
<dbReference type="PANTHER" id="PTHR43760">
    <property type="entry name" value="ENDORIBONUCLEASE-RELATED"/>
    <property type="match status" value="1"/>
</dbReference>
<dbReference type="CDD" id="cd02199">
    <property type="entry name" value="YjgF_YER057c_UK114_like_1"/>
    <property type="match status" value="1"/>
</dbReference>
<dbReference type="SUPFAM" id="SSF55298">
    <property type="entry name" value="YjgF-like"/>
    <property type="match status" value="1"/>
</dbReference>
<evidence type="ECO:0000313" key="2">
    <source>
        <dbReference type="EMBL" id="NYE82619.1"/>
    </source>
</evidence>
<dbReference type="RefSeq" id="WP_179585659.1">
    <property type="nucleotide sequence ID" value="NZ_JACBYR010000001.1"/>
</dbReference>
<reference evidence="2 3" key="1">
    <citation type="submission" date="2020-07" db="EMBL/GenBank/DDBJ databases">
        <title>Genomic Encyclopedia of Type Strains, Phase IV (KMG-V): Genome sequencing to study the core and pangenomes of soil and plant-associated prokaryotes.</title>
        <authorList>
            <person name="Whitman W."/>
        </authorList>
    </citation>
    <scope>NUCLEOTIDE SEQUENCE [LARGE SCALE GENOMIC DNA]</scope>
    <source>
        <strain evidence="2 3">SAS40</strain>
    </source>
</reference>
<dbReference type="Proteomes" id="UP000542125">
    <property type="component" value="Unassembled WGS sequence"/>
</dbReference>
<protein>
    <submittedName>
        <fullName evidence="2">Enamine deaminase RidA (YjgF/YER057c/UK114 family)</fullName>
    </submittedName>
</protein>
<keyword evidence="3" id="KW-1185">Reference proteome</keyword>
<dbReference type="EMBL" id="JACBYR010000001">
    <property type="protein sequence ID" value="NYE82619.1"/>
    <property type="molecule type" value="Genomic_DNA"/>
</dbReference>
<evidence type="ECO:0000259" key="1">
    <source>
        <dbReference type="Pfam" id="PF14588"/>
    </source>
</evidence>
<feature type="domain" description="Endoribonuclease L-PSP/chorismate mutase-like" evidence="1">
    <location>
        <begin position="17"/>
        <end position="154"/>
    </location>
</feature>
<name>A0A7Y9LK53_9BURK</name>
<sequence>MTNHPVPPPIDADELPEARLRRLGIELPEPARPRAARILMARRVGNQLWVSGQLPSWNGELRYVGRVGSRWTLSEAQDAARLSALNVLAQARALLTHGLDDVVSVINLRGFVTVEPDFTQVADAVNGASDLMMTVFGEAGAHTRTAVGVASMPYGVAVEIEALFEVRG</sequence>
<dbReference type="PANTHER" id="PTHR43760:SF1">
    <property type="entry name" value="ENDORIBONUCLEASE L-PSP_CHORISMATE MUTASE-LIKE DOMAIN-CONTAINING PROTEIN"/>
    <property type="match status" value="1"/>
</dbReference>
<dbReference type="InterPro" id="IPR035959">
    <property type="entry name" value="RutC-like_sf"/>
</dbReference>
<evidence type="ECO:0000313" key="3">
    <source>
        <dbReference type="Proteomes" id="UP000542125"/>
    </source>
</evidence>
<dbReference type="Gene3D" id="3.30.1330.40">
    <property type="entry name" value="RutC-like"/>
    <property type="match status" value="1"/>
</dbReference>
<gene>
    <name evidence="2" type="ORF">FHW18_001890</name>
</gene>
<dbReference type="AlphaFoldDB" id="A0A7Y9LK53"/>